<dbReference type="InterPro" id="IPR036188">
    <property type="entry name" value="FAD/NAD-bd_sf"/>
</dbReference>
<keyword evidence="3" id="KW-0687">Ribonucleoprotein</keyword>
<dbReference type="Pfam" id="PF08069">
    <property type="entry name" value="Ribosomal_S13_N"/>
    <property type="match status" value="1"/>
</dbReference>
<dbReference type="FunFam" id="4.10.860.130:FF:000001">
    <property type="entry name" value="40S ribosomal protein S13"/>
    <property type="match status" value="1"/>
</dbReference>
<dbReference type="SMART" id="SM01386">
    <property type="entry name" value="Ribosomal_S13_N"/>
    <property type="match status" value="1"/>
</dbReference>
<dbReference type="AlphaFoldDB" id="A0AAF3FCM4"/>
<evidence type="ECO:0000256" key="3">
    <source>
        <dbReference type="ARBA" id="ARBA00023274"/>
    </source>
</evidence>
<evidence type="ECO:0000256" key="2">
    <source>
        <dbReference type="ARBA" id="ARBA00022980"/>
    </source>
</evidence>
<dbReference type="GO" id="GO:0003735">
    <property type="term" value="F:structural constituent of ribosome"/>
    <property type="evidence" value="ECO:0007669"/>
    <property type="project" value="InterPro"/>
</dbReference>
<evidence type="ECO:0000256" key="1">
    <source>
        <dbReference type="ARBA" id="ARBA00008434"/>
    </source>
</evidence>
<dbReference type="SMART" id="SM01387">
    <property type="entry name" value="Ribosomal_S15"/>
    <property type="match status" value="1"/>
</dbReference>
<reference evidence="8" key="1">
    <citation type="submission" date="2024-02" db="UniProtKB">
        <authorList>
            <consortium name="WormBaseParasite"/>
        </authorList>
    </citation>
    <scope>IDENTIFICATION</scope>
</reference>
<accession>A0AAF3FCM4</accession>
<dbReference type="Pfam" id="PF00312">
    <property type="entry name" value="Ribosomal_S15"/>
    <property type="match status" value="1"/>
</dbReference>
<evidence type="ECO:0000256" key="5">
    <source>
        <dbReference type="ARBA" id="ARBA00035470"/>
    </source>
</evidence>
<evidence type="ECO:0000256" key="4">
    <source>
        <dbReference type="ARBA" id="ARBA00035165"/>
    </source>
</evidence>
<dbReference type="HAMAP" id="MF_01343_A">
    <property type="entry name" value="Ribosomal_uS15_A"/>
    <property type="match status" value="1"/>
</dbReference>
<organism evidence="7 8">
    <name type="scientific">Mesorhabditis belari</name>
    <dbReference type="NCBI Taxonomy" id="2138241"/>
    <lineage>
        <taxon>Eukaryota</taxon>
        <taxon>Metazoa</taxon>
        <taxon>Ecdysozoa</taxon>
        <taxon>Nematoda</taxon>
        <taxon>Chromadorea</taxon>
        <taxon>Rhabditida</taxon>
        <taxon>Rhabditina</taxon>
        <taxon>Rhabditomorpha</taxon>
        <taxon>Rhabditoidea</taxon>
        <taxon>Rhabditidae</taxon>
        <taxon>Mesorhabditinae</taxon>
        <taxon>Mesorhabditis</taxon>
    </lineage>
</organism>
<comment type="similarity">
    <text evidence="1">Belongs to the universal ribosomal protein uS15 family.</text>
</comment>
<dbReference type="WBParaSite" id="MBELARI_LOCUS4619.1">
    <property type="protein sequence ID" value="MBELARI_LOCUS4619.1"/>
    <property type="gene ID" value="MBELARI_LOCUS4619"/>
</dbReference>
<dbReference type="GO" id="GO:0006412">
    <property type="term" value="P:translation"/>
    <property type="evidence" value="ECO:0007669"/>
    <property type="project" value="InterPro"/>
</dbReference>
<dbReference type="InterPro" id="IPR009068">
    <property type="entry name" value="uS15_NS1_RNA-bd_sf"/>
</dbReference>
<keyword evidence="2" id="KW-0689">Ribosomal protein</keyword>
<dbReference type="NCBIfam" id="NF006331">
    <property type="entry name" value="PRK08561.1"/>
    <property type="match status" value="1"/>
</dbReference>
<dbReference type="PANTHER" id="PTHR15192">
    <property type="entry name" value="PROTEIN CBG05349"/>
    <property type="match status" value="1"/>
</dbReference>
<dbReference type="Gene3D" id="1.10.287.10">
    <property type="entry name" value="S15/NS1, RNA-binding"/>
    <property type="match status" value="1"/>
</dbReference>
<proteinExistence type="inferred from homology"/>
<dbReference type="InterPro" id="IPR029731">
    <property type="entry name" value="OSGIN1/2"/>
</dbReference>
<dbReference type="PANTHER" id="PTHR15192:SF8">
    <property type="entry name" value="FAD_NAD(P)-BINDING DOMAIN-CONTAINING PROTEIN"/>
    <property type="match status" value="1"/>
</dbReference>
<evidence type="ECO:0000313" key="8">
    <source>
        <dbReference type="WBParaSite" id="MBELARI_LOCUS4619.1"/>
    </source>
</evidence>
<name>A0AAF3FCM4_9BILA</name>
<dbReference type="Gene3D" id="4.10.860.130">
    <property type="match status" value="1"/>
</dbReference>
<evidence type="ECO:0000259" key="6">
    <source>
        <dbReference type="SMART" id="SM01386"/>
    </source>
</evidence>
<dbReference type="SUPFAM" id="SSF51905">
    <property type="entry name" value="FAD/NAD(P)-binding domain"/>
    <property type="match status" value="1"/>
</dbReference>
<dbReference type="InterPro" id="IPR000589">
    <property type="entry name" value="Ribosomal_uS15"/>
</dbReference>
<dbReference type="GO" id="GO:1990904">
    <property type="term" value="C:ribonucleoprotein complex"/>
    <property type="evidence" value="ECO:0007669"/>
    <property type="project" value="UniProtKB-KW"/>
</dbReference>
<dbReference type="PROSITE" id="PS00362">
    <property type="entry name" value="RIBOSOMAL_S15"/>
    <property type="match status" value="1"/>
</dbReference>
<feature type="domain" description="Small ribosomal subunit protein uS15 N-terminal" evidence="6">
    <location>
        <begin position="484"/>
        <end position="543"/>
    </location>
</feature>
<dbReference type="InterPro" id="IPR023029">
    <property type="entry name" value="Ribosomal_uS15_arc_euk"/>
</dbReference>
<dbReference type="InterPro" id="IPR012606">
    <property type="entry name" value="Ribosomal_uS15_N"/>
</dbReference>
<dbReference type="Proteomes" id="UP000887575">
    <property type="component" value="Unassembled WGS sequence"/>
</dbReference>
<dbReference type="CDD" id="cd00353">
    <property type="entry name" value="Ribosomal_S15p_S13e"/>
    <property type="match status" value="1"/>
</dbReference>
<protein>
    <recommendedName>
        <fullName evidence="4">Small ribosomal subunit protein uS15</fullName>
    </recommendedName>
    <alternativeName>
        <fullName evidence="5">40S ribosomal protein S13</fullName>
    </alternativeName>
</protein>
<keyword evidence="7" id="KW-1185">Reference proteome</keyword>
<dbReference type="GO" id="GO:0005840">
    <property type="term" value="C:ribosome"/>
    <property type="evidence" value="ECO:0007669"/>
    <property type="project" value="UniProtKB-KW"/>
</dbReference>
<dbReference type="Gene3D" id="3.50.50.60">
    <property type="entry name" value="FAD/NAD(P)-binding domain"/>
    <property type="match status" value="1"/>
</dbReference>
<evidence type="ECO:0000313" key="7">
    <source>
        <dbReference type="Proteomes" id="UP000887575"/>
    </source>
</evidence>
<dbReference type="SUPFAM" id="SSF47060">
    <property type="entry name" value="S15/NS1 RNA-binding domain"/>
    <property type="match status" value="1"/>
</dbReference>
<dbReference type="FunFam" id="1.10.287.10:FF:000003">
    <property type="entry name" value="40S ribosomal protein S13"/>
    <property type="match status" value="1"/>
</dbReference>
<sequence>MHPHPDTEVVIIGNGPAGLCLSAFLSGVSPFYSPMTPHPDPLLHQRLSENAAESLLDQDLSWAYGWDEMGSSTLRPMTSLYDTLVRPEADLGSQLGSCLHWEQNSSKCVDHIVLGETAIGGSWNTYDKKMIAVSFHNWLDLPGFSISDSLRGKLLIPRISAMLYTRYMEKYAQHLGLKKSIRSQTKVISVKKEGSLWRVKAVTTKCGVKWQTFSLTTRRVVMACGKTKQRTLQVEGEGDEKHIVYDMKTLRKKVTKLLAHKSVSTSEKIPTIVVVGDGISSADMVGFCLSQGLKVIHIIKRNEKQLRSTVMSRLSAGHYAEYHSIYRLMTGRESHPLYERKINAQVTKLAEGKAFVSVKDGVENEIGYSLLGVCIGRISEGMGLFDRKYTFNDYTSDEDETLMCVGSFAGDHFVRYLVGGCLDVARTIHKSLKTPISIKDSDQMDLNGLMNIIVLISEMLRIFILALKMVKEQNEDLYVNQQAMGRMHNPGKGMAKSALPYRRSIPTWLKMSSEDVVEHICRLAKKGLRPSQIGVLLRDSHGVAQVRRITGNKIVRILKAKGMAPEIPEDLYHLVKKAVSIRKHLERCRKDRDSKYRLILVESRIHRLARYYKTSKALPPSWRYESSTASTLIG</sequence>